<dbReference type="InterPro" id="IPR010982">
    <property type="entry name" value="Lambda_DNA-bd_dom_sf"/>
</dbReference>
<organism evidence="1 2">
    <name type="scientific">Paenibacillus eucommiae</name>
    <dbReference type="NCBI Taxonomy" id="1355755"/>
    <lineage>
        <taxon>Bacteria</taxon>
        <taxon>Bacillati</taxon>
        <taxon>Bacillota</taxon>
        <taxon>Bacilli</taxon>
        <taxon>Bacillales</taxon>
        <taxon>Paenibacillaceae</taxon>
        <taxon>Paenibacillus</taxon>
    </lineage>
</organism>
<evidence type="ECO:0008006" key="3">
    <source>
        <dbReference type="Google" id="ProtNLM"/>
    </source>
</evidence>
<sequence>MFPNIRAEMARKNLTIAAMAEVLKINERTLGSKLLGKTEFTWTEVSKIRQLFFPSCSVEYLFEPREQNTA</sequence>
<dbReference type="SUPFAM" id="SSF47413">
    <property type="entry name" value="lambda repressor-like DNA-binding domains"/>
    <property type="match status" value="1"/>
</dbReference>
<dbReference type="Proteomes" id="UP001519287">
    <property type="component" value="Unassembled WGS sequence"/>
</dbReference>
<name>A0ABS4IY91_9BACL</name>
<comment type="caution">
    <text evidence="1">The sequence shown here is derived from an EMBL/GenBank/DDBJ whole genome shotgun (WGS) entry which is preliminary data.</text>
</comment>
<proteinExistence type="predicted"/>
<keyword evidence="2" id="KW-1185">Reference proteome</keyword>
<dbReference type="EMBL" id="JAGGLB010000014">
    <property type="protein sequence ID" value="MBP1992520.1"/>
    <property type="molecule type" value="Genomic_DNA"/>
</dbReference>
<gene>
    <name evidence="1" type="ORF">J2Z66_004129</name>
</gene>
<evidence type="ECO:0000313" key="2">
    <source>
        <dbReference type="Proteomes" id="UP001519287"/>
    </source>
</evidence>
<evidence type="ECO:0000313" key="1">
    <source>
        <dbReference type="EMBL" id="MBP1992520.1"/>
    </source>
</evidence>
<accession>A0ABS4IY91</accession>
<dbReference type="RefSeq" id="WP_209973606.1">
    <property type="nucleotide sequence ID" value="NZ_JAGGLB010000014.1"/>
</dbReference>
<reference evidence="1 2" key="1">
    <citation type="submission" date="2021-03" db="EMBL/GenBank/DDBJ databases">
        <title>Genomic Encyclopedia of Type Strains, Phase IV (KMG-IV): sequencing the most valuable type-strain genomes for metagenomic binning, comparative biology and taxonomic classification.</title>
        <authorList>
            <person name="Goeker M."/>
        </authorList>
    </citation>
    <scope>NUCLEOTIDE SEQUENCE [LARGE SCALE GENOMIC DNA]</scope>
    <source>
        <strain evidence="1 2">DSM 26048</strain>
    </source>
</reference>
<protein>
    <recommendedName>
        <fullName evidence="3">XRE family transcriptional regulator</fullName>
    </recommendedName>
</protein>